<dbReference type="InParanoid" id="A2G1D4"/>
<sequence length="227" mass="26286">MISFLTFLAYRDTRPKRNPVWGDELMFGNWTITSTELTSNSTGSSYNINLKPHPKEDALIGDLKITSHSEEPFEYHLILRFNGTDRDTFHVFYQEDDSEIHVTDVKLDFEQNNLLNAFGQILGTNITFSLNMLTYLCLNLIFYDNNSNEITVYSMKKPDPMPPGKDFKASIFTIATIAYLFFRNKNQTQNQQQENQEEQPTENNNGEENKLQKEQPKQGKKGKGKKH</sequence>
<feature type="region of interest" description="Disordered" evidence="1">
    <location>
        <begin position="187"/>
        <end position="227"/>
    </location>
</feature>
<organism evidence="2 3">
    <name type="scientific">Trichomonas vaginalis (strain ATCC PRA-98 / G3)</name>
    <dbReference type="NCBI Taxonomy" id="412133"/>
    <lineage>
        <taxon>Eukaryota</taxon>
        <taxon>Metamonada</taxon>
        <taxon>Parabasalia</taxon>
        <taxon>Trichomonadida</taxon>
        <taxon>Trichomonadidae</taxon>
        <taxon>Trichomonas</taxon>
    </lineage>
</organism>
<proteinExistence type="predicted"/>
<evidence type="ECO:0000313" key="2">
    <source>
        <dbReference type="EMBL" id="EAX89034.1"/>
    </source>
</evidence>
<dbReference type="KEGG" id="tva:4746698"/>
<accession>A2G1D4</accession>
<protein>
    <submittedName>
        <fullName evidence="2">Uncharacterized protein</fullName>
    </submittedName>
</protein>
<dbReference type="RefSeq" id="XP_001301964.1">
    <property type="nucleotide sequence ID" value="XM_001301963.1"/>
</dbReference>
<reference evidence="2" key="1">
    <citation type="submission" date="2006-10" db="EMBL/GenBank/DDBJ databases">
        <authorList>
            <person name="Amadeo P."/>
            <person name="Zhao Q."/>
            <person name="Wortman J."/>
            <person name="Fraser-Liggett C."/>
            <person name="Carlton J."/>
        </authorList>
    </citation>
    <scope>NUCLEOTIDE SEQUENCE</scope>
    <source>
        <strain evidence="2">G3</strain>
    </source>
</reference>
<dbReference type="EMBL" id="DS114241">
    <property type="protein sequence ID" value="EAX89034.1"/>
    <property type="molecule type" value="Genomic_DNA"/>
</dbReference>
<evidence type="ECO:0000256" key="1">
    <source>
        <dbReference type="SAM" id="MobiDB-lite"/>
    </source>
</evidence>
<dbReference type="Proteomes" id="UP000001542">
    <property type="component" value="Unassembled WGS sequence"/>
</dbReference>
<dbReference type="VEuPathDB" id="TrichDB:TVAG_049450"/>
<reference evidence="2" key="2">
    <citation type="journal article" date="2007" name="Science">
        <title>Draft genome sequence of the sexually transmitted pathogen Trichomonas vaginalis.</title>
        <authorList>
            <person name="Carlton J.M."/>
            <person name="Hirt R.P."/>
            <person name="Silva J.C."/>
            <person name="Delcher A.L."/>
            <person name="Schatz M."/>
            <person name="Zhao Q."/>
            <person name="Wortman J.R."/>
            <person name="Bidwell S.L."/>
            <person name="Alsmark U.C.M."/>
            <person name="Besteiro S."/>
            <person name="Sicheritz-Ponten T."/>
            <person name="Noel C.J."/>
            <person name="Dacks J.B."/>
            <person name="Foster P.G."/>
            <person name="Simillion C."/>
            <person name="Van de Peer Y."/>
            <person name="Miranda-Saavedra D."/>
            <person name="Barton G.J."/>
            <person name="Westrop G.D."/>
            <person name="Mueller S."/>
            <person name="Dessi D."/>
            <person name="Fiori P.L."/>
            <person name="Ren Q."/>
            <person name="Paulsen I."/>
            <person name="Zhang H."/>
            <person name="Bastida-Corcuera F.D."/>
            <person name="Simoes-Barbosa A."/>
            <person name="Brown M.T."/>
            <person name="Hayes R.D."/>
            <person name="Mukherjee M."/>
            <person name="Okumura C.Y."/>
            <person name="Schneider R."/>
            <person name="Smith A.J."/>
            <person name="Vanacova S."/>
            <person name="Villalvazo M."/>
            <person name="Haas B.J."/>
            <person name="Pertea M."/>
            <person name="Feldblyum T.V."/>
            <person name="Utterback T.R."/>
            <person name="Shu C.L."/>
            <person name="Osoegawa K."/>
            <person name="de Jong P.J."/>
            <person name="Hrdy I."/>
            <person name="Horvathova L."/>
            <person name="Zubacova Z."/>
            <person name="Dolezal P."/>
            <person name="Malik S.B."/>
            <person name="Logsdon J.M. Jr."/>
            <person name="Henze K."/>
            <person name="Gupta A."/>
            <person name="Wang C.C."/>
            <person name="Dunne R.L."/>
            <person name="Upcroft J.A."/>
            <person name="Upcroft P."/>
            <person name="White O."/>
            <person name="Salzberg S.L."/>
            <person name="Tang P."/>
            <person name="Chiu C.-H."/>
            <person name="Lee Y.-S."/>
            <person name="Embley T.M."/>
            <person name="Coombs G.H."/>
            <person name="Mottram J.C."/>
            <person name="Tachezy J."/>
            <person name="Fraser-Liggett C.M."/>
            <person name="Johnson P.J."/>
        </authorList>
    </citation>
    <scope>NUCLEOTIDE SEQUENCE [LARGE SCALE GENOMIC DNA]</scope>
    <source>
        <strain evidence="2">G3</strain>
    </source>
</reference>
<feature type="compositionally biased region" description="Basic and acidic residues" evidence="1">
    <location>
        <begin position="207"/>
        <end position="217"/>
    </location>
</feature>
<dbReference type="VEuPathDB" id="TrichDB:TVAGG3_0134750"/>
<gene>
    <name evidence="2" type="ORF">TVAG_049450</name>
</gene>
<name>A2G1D4_TRIV3</name>
<evidence type="ECO:0000313" key="3">
    <source>
        <dbReference type="Proteomes" id="UP000001542"/>
    </source>
</evidence>
<dbReference type="AlphaFoldDB" id="A2G1D4"/>
<keyword evidence="3" id="KW-1185">Reference proteome</keyword>
<feature type="compositionally biased region" description="Basic residues" evidence="1">
    <location>
        <begin position="218"/>
        <end position="227"/>
    </location>
</feature>